<gene>
    <name evidence="2" type="ORF">CK203_098194</name>
</gene>
<keyword evidence="1" id="KW-0175">Coiled coil</keyword>
<evidence type="ECO:0000313" key="3">
    <source>
        <dbReference type="Proteomes" id="UP000288805"/>
    </source>
</evidence>
<evidence type="ECO:0000256" key="1">
    <source>
        <dbReference type="SAM" id="Coils"/>
    </source>
</evidence>
<proteinExistence type="predicted"/>
<dbReference type="EMBL" id="QGNW01002197">
    <property type="protein sequence ID" value="RVW23391.1"/>
    <property type="molecule type" value="Genomic_DNA"/>
</dbReference>
<sequence>MVNRNKKEKVVYEAAMRKLNETRKALSEAEAAHASASKAVVGREKRRDGSSFENQRTCIFSICFKTVSSFSYCWNRGNMDVEFVV</sequence>
<protein>
    <submittedName>
        <fullName evidence="2">Uncharacterized protein</fullName>
    </submittedName>
</protein>
<name>A0A438CJL5_VITVI</name>
<dbReference type="PANTHER" id="PTHR47650:SF2">
    <property type="entry name" value="ZINC FINGER CCCH DOMAIN-CONTAINING PROTEIN 22"/>
    <property type="match status" value="1"/>
</dbReference>
<reference evidence="2 3" key="1">
    <citation type="journal article" date="2018" name="PLoS Genet.">
        <title>Population sequencing reveals clonal diversity and ancestral inbreeding in the grapevine cultivar Chardonnay.</title>
        <authorList>
            <person name="Roach M.J."/>
            <person name="Johnson D.L."/>
            <person name="Bohlmann J."/>
            <person name="van Vuuren H.J."/>
            <person name="Jones S.J."/>
            <person name="Pretorius I.S."/>
            <person name="Schmidt S.A."/>
            <person name="Borneman A.R."/>
        </authorList>
    </citation>
    <scope>NUCLEOTIDE SEQUENCE [LARGE SCALE GENOMIC DNA]</scope>
    <source>
        <strain evidence="3">cv. Chardonnay</strain>
        <tissue evidence="2">Leaf</tissue>
    </source>
</reference>
<dbReference type="Proteomes" id="UP000288805">
    <property type="component" value="Unassembled WGS sequence"/>
</dbReference>
<dbReference type="PANTHER" id="PTHR47650">
    <property type="entry name" value="ZINC FINGER CCCH DOMAIN-CONTAINING PROTEIN 22"/>
    <property type="match status" value="1"/>
</dbReference>
<comment type="caution">
    <text evidence="2">The sequence shown here is derived from an EMBL/GenBank/DDBJ whole genome shotgun (WGS) entry which is preliminary data.</text>
</comment>
<accession>A0A438CJL5</accession>
<feature type="coiled-coil region" evidence="1">
    <location>
        <begin position="12"/>
        <end position="39"/>
    </location>
</feature>
<organism evidence="2 3">
    <name type="scientific">Vitis vinifera</name>
    <name type="common">Grape</name>
    <dbReference type="NCBI Taxonomy" id="29760"/>
    <lineage>
        <taxon>Eukaryota</taxon>
        <taxon>Viridiplantae</taxon>
        <taxon>Streptophyta</taxon>
        <taxon>Embryophyta</taxon>
        <taxon>Tracheophyta</taxon>
        <taxon>Spermatophyta</taxon>
        <taxon>Magnoliopsida</taxon>
        <taxon>eudicotyledons</taxon>
        <taxon>Gunneridae</taxon>
        <taxon>Pentapetalae</taxon>
        <taxon>rosids</taxon>
        <taxon>Vitales</taxon>
        <taxon>Vitaceae</taxon>
        <taxon>Viteae</taxon>
        <taxon>Vitis</taxon>
    </lineage>
</organism>
<evidence type="ECO:0000313" key="2">
    <source>
        <dbReference type="EMBL" id="RVW23391.1"/>
    </source>
</evidence>
<dbReference type="AlphaFoldDB" id="A0A438CJL5"/>